<dbReference type="EMBL" id="JAOWRF010000036">
    <property type="protein sequence ID" value="MCV3212412.1"/>
    <property type="molecule type" value="Genomic_DNA"/>
</dbReference>
<proteinExistence type="predicted"/>
<organism evidence="1 2">
    <name type="scientific">Plectonema radiosum NIES-515</name>
    <dbReference type="NCBI Taxonomy" id="2986073"/>
    <lineage>
        <taxon>Bacteria</taxon>
        <taxon>Bacillati</taxon>
        <taxon>Cyanobacteriota</taxon>
        <taxon>Cyanophyceae</taxon>
        <taxon>Oscillatoriophycideae</taxon>
        <taxon>Oscillatoriales</taxon>
        <taxon>Microcoleaceae</taxon>
        <taxon>Plectonema</taxon>
    </lineage>
</organism>
<accession>A0ABT3ATG1</accession>
<comment type="caution">
    <text evidence="1">The sequence shown here is derived from an EMBL/GenBank/DDBJ whole genome shotgun (WGS) entry which is preliminary data.</text>
</comment>
<evidence type="ECO:0000313" key="1">
    <source>
        <dbReference type="EMBL" id="MCV3212412.1"/>
    </source>
</evidence>
<sequence length="57" mass="6473">MRLIMGCQFSPQDLEAIQQGYELRDALLTRLDADLEDVLKVGGFCKKAHKAYAEICR</sequence>
<dbReference type="Proteomes" id="UP001526143">
    <property type="component" value="Unassembled WGS sequence"/>
</dbReference>
<reference evidence="1 2" key="1">
    <citation type="submission" date="2022-10" db="EMBL/GenBank/DDBJ databases">
        <title>Identification of biosynthetic pathway for the production of the potent trypsin inhibitor radiosumin.</title>
        <authorList>
            <person name="Fewer D.P."/>
            <person name="Delbaje E."/>
            <person name="Ouyang X."/>
            <person name="Agostino P.D."/>
            <person name="Wahlsten M."/>
            <person name="Jokela J."/>
            <person name="Permi P."/>
            <person name="Haapaniemi E."/>
            <person name="Koistinen H."/>
        </authorList>
    </citation>
    <scope>NUCLEOTIDE SEQUENCE [LARGE SCALE GENOMIC DNA]</scope>
    <source>
        <strain evidence="1 2">NIES-515</strain>
    </source>
</reference>
<name>A0ABT3ATG1_9CYAN</name>
<protein>
    <submittedName>
        <fullName evidence="1">Uncharacterized protein</fullName>
    </submittedName>
</protein>
<gene>
    <name evidence="1" type="ORF">OGM63_02505</name>
</gene>
<evidence type="ECO:0000313" key="2">
    <source>
        <dbReference type="Proteomes" id="UP001526143"/>
    </source>
</evidence>
<keyword evidence="2" id="KW-1185">Reference proteome</keyword>